<comment type="caution">
    <text evidence="2">The sequence shown here is derived from an EMBL/GenBank/DDBJ whole genome shotgun (WGS) entry which is preliminary data.</text>
</comment>
<dbReference type="PANTHER" id="PTHR30188:SF4">
    <property type="entry name" value="PROTEIN TRIGALACTOSYLDIACYLGLYCEROL 1, CHLOROPLASTIC"/>
    <property type="match status" value="1"/>
</dbReference>
<dbReference type="GO" id="GO:0005548">
    <property type="term" value="F:phospholipid transporter activity"/>
    <property type="evidence" value="ECO:0007669"/>
    <property type="project" value="TreeGrafter"/>
</dbReference>
<protein>
    <recommendedName>
        <fullName evidence="4">ABC transporter permease</fullName>
    </recommendedName>
</protein>
<feature type="transmembrane region" description="Helical" evidence="1">
    <location>
        <begin position="47"/>
        <end position="75"/>
    </location>
</feature>
<proteinExistence type="predicted"/>
<dbReference type="AlphaFoldDB" id="A0A1F6C414"/>
<dbReference type="GO" id="GO:0043190">
    <property type="term" value="C:ATP-binding cassette (ABC) transporter complex"/>
    <property type="evidence" value="ECO:0007669"/>
    <property type="project" value="InterPro"/>
</dbReference>
<evidence type="ECO:0000313" key="2">
    <source>
        <dbReference type="EMBL" id="OGG43818.1"/>
    </source>
</evidence>
<sequence length="258" mass="28086">MTALFKFIGRRAYGFFGHLYRMWTYALASVLEARNVYFYRRQIIEQFYWIGVETLPLVCLISVFTGMAISIQTAYQMSDYVPRYMVGSIVVKSTVLELAPTMMALVIAGRVGAGIASEIGTMKVSEQVDALQSMAVDPVGYLMMPRVLGGLIMVPVLVIFSEVVAIGGGFAIAVLKMGLSPIEFVKGMRLDFYPYDVFVGLVKAMTYGGLITFIGSYMGLETKGGAAGVGTAATTSVVFSSALILISDYFITHTLLNI</sequence>
<gene>
    <name evidence="2" type="ORF">A3F84_20195</name>
</gene>
<dbReference type="EMBL" id="MFKF01000425">
    <property type="protein sequence ID" value="OGG43818.1"/>
    <property type="molecule type" value="Genomic_DNA"/>
</dbReference>
<dbReference type="Proteomes" id="UP000178606">
    <property type="component" value="Unassembled WGS sequence"/>
</dbReference>
<evidence type="ECO:0008006" key="4">
    <source>
        <dbReference type="Google" id="ProtNLM"/>
    </source>
</evidence>
<dbReference type="InterPro" id="IPR030802">
    <property type="entry name" value="Permease_MalE"/>
</dbReference>
<name>A0A1F6C414_HANXR</name>
<reference evidence="2 3" key="1">
    <citation type="journal article" date="2016" name="Nat. Commun.">
        <title>Thousands of microbial genomes shed light on interconnected biogeochemical processes in an aquifer system.</title>
        <authorList>
            <person name="Anantharaman K."/>
            <person name="Brown C.T."/>
            <person name="Hug L.A."/>
            <person name="Sharon I."/>
            <person name="Castelle C.J."/>
            <person name="Probst A.J."/>
            <person name="Thomas B.C."/>
            <person name="Singh A."/>
            <person name="Wilkins M.J."/>
            <person name="Karaoz U."/>
            <person name="Brodie E.L."/>
            <person name="Williams K.H."/>
            <person name="Hubbard S.S."/>
            <person name="Banfield J.F."/>
        </authorList>
    </citation>
    <scope>NUCLEOTIDE SEQUENCE [LARGE SCALE GENOMIC DNA]</scope>
    <source>
        <strain evidence="3">RIFCSPLOWO2_12_FULL_64_10</strain>
    </source>
</reference>
<dbReference type="Pfam" id="PF02405">
    <property type="entry name" value="MlaE"/>
    <property type="match status" value="1"/>
</dbReference>
<feature type="transmembrane region" description="Helical" evidence="1">
    <location>
        <begin position="147"/>
        <end position="175"/>
    </location>
</feature>
<keyword evidence="1" id="KW-0812">Transmembrane</keyword>
<evidence type="ECO:0000256" key="1">
    <source>
        <dbReference type="SAM" id="Phobius"/>
    </source>
</evidence>
<feature type="transmembrane region" description="Helical" evidence="1">
    <location>
        <begin position="226"/>
        <end position="251"/>
    </location>
</feature>
<organism evidence="2 3">
    <name type="scientific">Handelsmanbacteria sp. (strain RIFCSPLOWO2_12_FULL_64_10)</name>
    <dbReference type="NCBI Taxonomy" id="1817868"/>
    <lineage>
        <taxon>Bacteria</taxon>
        <taxon>Candidatus Handelsmaniibacteriota</taxon>
    </lineage>
</organism>
<feature type="transmembrane region" description="Helical" evidence="1">
    <location>
        <begin position="195"/>
        <end position="220"/>
    </location>
</feature>
<evidence type="ECO:0000313" key="3">
    <source>
        <dbReference type="Proteomes" id="UP000178606"/>
    </source>
</evidence>
<dbReference type="PANTHER" id="PTHR30188">
    <property type="entry name" value="ABC TRANSPORTER PERMEASE PROTEIN-RELATED"/>
    <property type="match status" value="1"/>
</dbReference>
<accession>A0A1F6C414</accession>
<keyword evidence="1" id="KW-1133">Transmembrane helix</keyword>
<keyword evidence="1" id="KW-0472">Membrane</keyword>